<protein>
    <submittedName>
        <fullName evidence="4">D-amino-acid dehydrogenase</fullName>
    </submittedName>
    <submittedName>
        <fullName evidence="3">FAD-dependent oxidoreductase</fullName>
    </submittedName>
</protein>
<feature type="domain" description="FAD dependent oxidoreductase" evidence="2">
    <location>
        <begin position="2"/>
        <end position="392"/>
    </location>
</feature>
<dbReference type="EMBL" id="BMMT01000016">
    <property type="protein sequence ID" value="GGI98666.1"/>
    <property type="molecule type" value="Genomic_DNA"/>
</dbReference>
<organism evidence="4 5">
    <name type="scientific">Saccharopolyspora thermophila</name>
    <dbReference type="NCBI Taxonomy" id="89367"/>
    <lineage>
        <taxon>Bacteria</taxon>
        <taxon>Bacillati</taxon>
        <taxon>Actinomycetota</taxon>
        <taxon>Actinomycetes</taxon>
        <taxon>Pseudonocardiales</taxon>
        <taxon>Pseudonocardiaceae</taxon>
        <taxon>Saccharopolyspora</taxon>
    </lineage>
</organism>
<dbReference type="SUPFAM" id="SSF54373">
    <property type="entry name" value="FAD-linked reductases, C-terminal domain"/>
    <property type="match status" value="1"/>
</dbReference>
<reference evidence="4" key="4">
    <citation type="submission" date="2020-09" db="EMBL/GenBank/DDBJ databases">
        <authorList>
            <person name="Sun Q."/>
            <person name="Zhou Y."/>
        </authorList>
    </citation>
    <scope>NUCLEOTIDE SEQUENCE</scope>
    <source>
        <strain evidence="4">CGMCC 4.7206</strain>
    </source>
</reference>
<dbReference type="InterPro" id="IPR036188">
    <property type="entry name" value="FAD/NAD-bd_sf"/>
</dbReference>
<dbReference type="InterPro" id="IPR006076">
    <property type="entry name" value="FAD-dep_OxRdtase"/>
</dbReference>
<dbReference type="EMBL" id="BAAAHC010000012">
    <property type="protein sequence ID" value="GAA0527075.1"/>
    <property type="molecule type" value="Genomic_DNA"/>
</dbReference>
<comment type="caution">
    <text evidence="4">The sequence shown here is derived from an EMBL/GenBank/DDBJ whole genome shotgun (WGS) entry which is preliminary data.</text>
</comment>
<dbReference type="GO" id="GO:0005737">
    <property type="term" value="C:cytoplasm"/>
    <property type="evidence" value="ECO:0007669"/>
    <property type="project" value="TreeGrafter"/>
</dbReference>
<name>A0A917K5J0_9PSEU</name>
<evidence type="ECO:0000313" key="6">
    <source>
        <dbReference type="Proteomes" id="UP001500220"/>
    </source>
</evidence>
<evidence type="ECO:0000256" key="1">
    <source>
        <dbReference type="ARBA" id="ARBA00023002"/>
    </source>
</evidence>
<proteinExistence type="predicted"/>
<reference evidence="6" key="3">
    <citation type="journal article" date="2019" name="Int. J. Syst. Evol. Microbiol.">
        <title>The Global Catalogue of Microorganisms (GCM) 10K type strain sequencing project: providing services to taxonomists for standard genome sequencing and annotation.</title>
        <authorList>
            <consortium name="The Broad Institute Genomics Platform"/>
            <consortium name="The Broad Institute Genome Sequencing Center for Infectious Disease"/>
            <person name="Wu L."/>
            <person name="Ma J."/>
        </authorList>
    </citation>
    <scope>NUCLEOTIDE SEQUENCE [LARGE SCALE GENOMIC DNA]</scope>
    <source>
        <strain evidence="6">JCM 10664</strain>
    </source>
</reference>
<dbReference type="PANTHER" id="PTHR13847:SF289">
    <property type="entry name" value="GLYCINE OXIDASE"/>
    <property type="match status" value="1"/>
</dbReference>
<evidence type="ECO:0000313" key="5">
    <source>
        <dbReference type="Proteomes" id="UP000597989"/>
    </source>
</evidence>
<accession>A0A917K5J0</accession>
<evidence type="ECO:0000259" key="2">
    <source>
        <dbReference type="Pfam" id="PF01266"/>
    </source>
</evidence>
<dbReference type="Proteomes" id="UP000597989">
    <property type="component" value="Unassembled WGS sequence"/>
</dbReference>
<dbReference type="Pfam" id="PF01266">
    <property type="entry name" value="DAO"/>
    <property type="match status" value="1"/>
</dbReference>
<dbReference type="RefSeq" id="WP_188989949.1">
    <property type="nucleotide sequence ID" value="NZ_BAAAHC010000012.1"/>
</dbReference>
<dbReference type="PANTHER" id="PTHR13847">
    <property type="entry name" value="SARCOSINE DEHYDROGENASE-RELATED"/>
    <property type="match status" value="1"/>
</dbReference>
<evidence type="ECO:0000313" key="4">
    <source>
        <dbReference type="EMBL" id="GGI98666.1"/>
    </source>
</evidence>
<dbReference type="GO" id="GO:0016491">
    <property type="term" value="F:oxidoreductase activity"/>
    <property type="evidence" value="ECO:0007669"/>
    <property type="project" value="UniProtKB-KW"/>
</dbReference>
<evidence type="ECO:0000313" key="3">
    <source>
        <dbReference type="EMBL" id="GAA0527075.1"/>
    </source>
</evidence>
<dbReference type="AlphaFoldDB" id="A0A917K5J0"/>
<reference evidence="3" key="5">
    <citation type="submission" date="2023-12" db="EMBL/GenBank/DDBJ databases">
        <authorList>
            <person name="Sun Q."/>
            <person name="Inoue M."/>
        </authorList>
    </citation>
    <scope>NUCLEOTIDE SEQUENCE</scope>
    <source>
        <strain evidence="3">JCM 10664</strain>
    </source>
</reference>
<dbReference type="Gene3D" id="3.50.50.60">
    <property type="entry name" value="FAD/NAD(P)-binding domain"/>
    <property type="match status" value="2"/>
</dbReference>
<keyword evidence="6" id="KW-1185">Reference proteome</keyword>
<dbReference type="Gene3D" id="3.30.9.10">
    <property type="entry name" value="D-Amino Acid Oxidase, subunit A, domain 2"/>
    <property type="match status" value="1"/>
</dbReference>
<reference evidence="3" key="1">
    <citation type="journal article" date="2014" name="Int. J. Syst. Evol. Microbiol.">
        <title>Complete genome of a new Firmicutes species belonging to the dominant human colonic microbiota ('Ruminococcus bicirculans') reveals two chromosomes and a selective capacity to utilize plant glucans.</title>
        <authorList>
            <consortium name="NISC Comparative Sequencing Program"/>
            <person name="Wegmann U."/>
            <person name="Louis P."/>
            <person name="Goesmann A."/>
            <person name="Henrissat B."/>
            <person name="Duncan S.H."/>
            <person name="Flint H.J."/>
        </authorList>
    </citation>
    <scope>NUCLEOTIDE SEQUENCE</scope>
    <source>
        <strain evidence="3">JCM 10664</strain>
    </source>
</reference>
<keyword evidence="1" id="KW-0560">Oxidoreductase</keyword>
<gene>
    <name evidence="4" type="primary">dadA</name>
    <name evidence="3" type="ORF">GCM10009545_31760</name>
    <name evidence="4" type="ORF">GCM10011581_39810</name>
</gene>
<reference evidence="4 5" key="2">
    <citation type="journal article" date="2014" name="Int. J. Syst. Evol. Microbiol.">
        <title>Complete genome sequence of Corynebacterium casei LMG S-19264T (=DSM 44701T), isolated from a smear-ripened cheese.</title>
        <authorList>
            <consortium name="US DOE Joint Genome Institute (JGI-PGF)"/>
            <person name="Walter F."/>
            <person name="Albersmeier A."/>
            <person name="Kalinowski J."/>
            <person name="Ruckert C."/>
        </authorList>
    </citation>
    <scope>NUCLEOTIDE SEQUENCE [LARGE SCALE GENOMIC DNA]</scope>
    <source>
        <strain evidence="4 5">CGMCC 4.7206</strain>
    </source>
</reference>
<sequence>MRIIVVGAGVVGLASAYRLARSGCEVELVDARSAGAAASHGNAAKIALAESGPVPAPGVILQSLRWMLKPDSPLYVRPSLNPSFVRFMLGMARHCTARDFRRGLQTHLRLAEGTMDLLDEWAADGIAFEMHKAGVLLAFETRERYDEQLGSLDIFERFGMVPQRLHGAEVQAFEPALSERIRHGLFFPDDRQVEPDSLTRGLLKRCQELGVRIHEHTPVRRFVRRGDAVTAVVTDRGEFRGDTLVLAAGVWTGNLSRQLGVPLPIRPGKGYSIDYSPAPIQLRTSLTLEDARVAVTPLDGMLRLAGTMEFGGLDEKISPRRVAAIKRAATEAFPGWGNPAGEASPWAGLRPMTPDGLPIIGRLHPLTNVFVASGHGMLGLTLAPATAELVTDAILRQRFPAITEDVSPRRFTRW</sequence>
<dbReference type="Proteomes" id="UP001500220">
    <property type="component" value="Unassembled WGS sequence"/>
</dbReference>
<dbReference type="SUPFAM" id="SSF51905">
    <property type="entry name" value="FAD/NAD(P)-binding domain"/>
    <property type="match status" value="1"/>
</dbReference>